<comment type="caution">
    <text evidence="7">The sequence shown here is derived from an EMBL/GenBank/DDBJ whole genome shotgun (WGS) entry which is preliminary data.</text>
</comment>
<dbReference type="STRING" id="45607.A0A2T0FCV5"/>
<keyword evidence="2 4" id="KW-0521">NADP</keyword>
<dbReference type="GO" id="GO:0055129">
    <property type="term" value="P:L-proline biosynthetic process"/>
    <property type="evidence" value="ECO:0007669"/>
    <property type="project" value="UniProtKB-UniPathway"/>
</dbReference>
<comment type="similarity">
    <text evidence="1 4">Belongs to the pyrroline-5-carboxylate reductase family.</text>
</comment>
<dbReference type="HAMAP" id="MF_01925">
    <property type="entry name" value="P5C_reductase"/>
    <property type="match status" value="1"/>
</dbReference>
<dbReference type="PANTHER" id="PTHR11645">
    <property type="entry name" value="PYRROLINE-5-CARBOXYLATE REDUCTASE"/>
    <property type="match status" value="1"/>
</dbReference>
<name>A0A2T0FCV5_9ASCO</name>
<dbReference type="FunFam" id="1.10.3730.10:FF:000001">
    <property type="entry name" value="Pyrroline-5-carboxylate reductase"/>
    <property type="match status" value="1"/>
</dbReference>
<dbReference type="SUPFAM" id="SSF48179">
    <property type="entry name" value="6-phosphogluconate dehydrogenase C-terminal domain-like"/>
    <property type="match status" value="1"/>
</dbReference>
<dbReference type="InterPro" id="IPR053790">
    <property type="entry name" value="P5CR-like_CS"/>
</dbReference>
<dbReference type="EC" id="1.5.1.2" evidence="4"/>
<dbReference type="InterPro" id="IPR008927">
    <property type="entry name" value="6-PGluconate_DH-like_C_sf"/>
</dbReference>
<dbReference type="GeneID" id="36514212"/>
<keyword evidence="4" id="KW-0641">Proline biosynthesis</keyword>
<evidence type="ECO:0000313" key="8">
    <source>
        <dbReference type="Proteomes" id="UP000238350"/>
    </source>
</evidence>
<dbReference type="UniPathway" id="UPA00098">
    <property type="reaction ID" value="UER00361"/>
</dbReference>
<comment type="pathway">
    <text evidence="4">Amino-acid biosynthesis; L-proline biosynthesis; L-proline from L-glutamate 5-semialdehyde: step 1/1.</text>
</comment>
<dbReference type="NCBIfam" id="TIGR00112">
    <property type="entry name" value="proC"/>
    <property type="match status" value="1"/>
</dbReference>
<evidence type="ECO:0000256" key="3">
    <source>
        <dbReference type="ARBA" id="ARBA00023002"/>
    </source>
</evidence>
<proteinExistence type="inferred from homology"/>
<dbReference type="OrthoDB" id="10263291at2759"/>
<comment type="catalytic activity">
    <reaction evidence="4">
        <text>L-proline + NADP(+) = (S)-1-pyrroline-5-carboxylate + NADPH + 2 H(+)</text>
        <dbReference type="Rhea" id="RHEA:14109"/>
        <dbReference type="ChEBI" id="CHEBI:15378"/>
        <dbReference type="ChEBI" id="CHEBI:17388"/>
        <dbReference type="ChEBI" id="CHEBI:57783"/>
        <dbReference type="ChEBI" id="CHEBI:58349"/>
        <dbReference type="ChEBI" id="CHEBI:60039"/>
        <dbReference type="EC" id="1.5.1.2"/>
    </reaction>
</comment>
<dbReference type="PANTHER" id="PTHR11645:SF0">
    <property type="entry name" value="PYRROLINE-5-CARBOXYLATE REDUCTASE 3"/>
    <property type="match status" value="1"/>
</dbReference>
<dbReference type="PROSITE" id="PS00521">
    <property type="entry name" value="P5CR"/>
    <property type="match status" value="1"/>
</dbReference>
<dbReference type="SUPFAM" id="SSF51735">
    <property type="entry name" value="NAD(P)-binding Rossmann-fold domains"/>
    <property type="match status" value="1"/>
</dbReference>
<evidence type="ECO:0000259" key="6">
    <source>
        <dbReference type="Pfam" id="PF14748"/>
    </source>
</evidence>
<dbReference type="InterPro" id="IPR036291">
    <property type="entry name" value="NAD(P)-bd_dom_sf"/>
</dbReference>
<dbReference type="EMBL" id="NDIQ01000001">
    <property type="protein sequence ID" value="PRT52843.1"/>
    <property type="molecule type" value="Genomic_DNA"/>
</dbReference>
<dbReference type="AlphaFoldDB" id="A0A2T0FCV5"/>
<dbReference type="InterPro" id="IPR029036">
    <property type="entry name" value="P5CR_dimer"/>
</dbReference>
<dbReference type="Gene3D" id="3.40.50.720">
    <property type="entry name" value="NAD(P)-binding Rossmann-like Domain"/>
    <property type="match status" value="1"/>
</dbReference>
<evidence type="ECO:0000259" key="5">
    <source>
        <dbReference type="Pfam" id="PF03807"/>
    </source>
</evidence>
<dbReference type="Proteomes" id="UP000238350">
    <property type="component" value="Unassembled WGS sequence"/>
</dbReference>
<accession>A0A2T0FCV5</accession>
<feature type="domain" description="Pyrroline-5-carboxylate reductase catalytic N-terminal" evidence="5">
    <location>
        <begin position="9"/>
        <end position="113"/>
    </location>
</feature>
<evidence type="ECO:0000256" key="1">
    <source>
        <dbReference type="ARBA" id="ARBA00005525"/>
    </source>
</evidence>
<keyword evidence="8" id="KW-1185">Reference proteome</keyword>
<dbReference type="Pfam" id="PF14748">
    <property type="entry name" value="P5CR_dimer"/>
    <property type="match status" value="1"/>
</dbReference>
<dbReference type="Gene3D" id="1.10.3730.10">
    <property type="entry name" value="ProC C-terminal domain-like"/>
    <property type="match status" value="1"/>
</dbReference>
<feature type="domain" description="Pyrroline-5-carboxylate reductase dimerisation" evidence="6">
    <location>
        <begin position="178"/>
        <end position="280"/>
    </location>
</feature>
<protein>
    <recommendedName>
        <fullName evidence="4">Pyrroline-5-carboxylate reductase</fullName>
        <ecNumber evidence="4">1.5.1.2</ecNumber>
    </recommendedName>
</protein>
<evidence type="ECO:0000256" key="4">
    <source>
        <dbReference type="RuleBase" id="RU003903"/>
    </source>
</evidence>
<evidence type="ECO:0000313" key="7">
    <source>
        <dbReference type="EMBL" id="PRT52843.1"/>
    </source>
</evidence>
<reference evidence="7 8" key="1">
    <citation type="submission" date="2017-04" db="EMBL/GenBank/DDBJ databases">
        <title>Genome sequencing of [Candida] sorbophila.</title>
        <authorList>
            <person name="Ahn J.O."/>
        </authorList>
    </citation>
    <scope>NUCLEOTIDE SEQUENCE [LARGE SCALE GENOMIC DNA]</scope>
    <source>
        <strain evidence="7 8">DS02</strain>
    </source>
</reference>
<dbReference type="GO" id="GO:0004735">
    <property type="term" value="F:pyrroline-5-carboxylate reductase activity"/>
    <property type="evidence" value="ECO:0007669"/>
    <property type="project" value="UniProtKB-EC"/>
</dbReference>
<keyword evidence="4" id="KW-0028">Amino-acid biosynthesis</keyword>
<dbReference type="InterPro" id="IPR000304">
    <property type="entry name" value="Pyrroline-COOH_reductase"/>
</dbReference>
<keyword evidence="3 4" id="KW-0560">Oxidoreductase</keyword>
<dbReference type="RefSeq" id="XP_024662789.1">
    <property type="nucleotide sequence ID" value="XM_024807021.1"/>
</dbReference>
<evidence type="ECO:0000256" key="2">
    <source>
        <dbReference type="ARBA" id="ARBA00022857"/>
    </source>
</evidence>
<dbReference type="Pfam" id="PF03807">
    <property type="entry name" value="F420_oxidored"/>
    <property type="match status" value="1"/>
</dbReference>
<sequence length="327" mass="34680">MVLENGYTLGFLGSGKMGTAVLAAAIAGAEAAKAQNLPDAIVPGRFVVSVRTAKSRVRLQERFGDKVTVVTDNQKVIDESNVVVLGFKPYMAQDILNRLHYSHFTILISLLAGTSIESIRQFTSVNTFIVRATTNTAAQCGQGMTALSYQGEYHPDSPITLAVEWLFNQTGKFVMVEESKQDACVALCGSAPAFTYLFMEALIDGAVKSGLPLETAQTMAAQVVLGAGHMAQVTGRHPASLRGDVCTPGGTTINGLAILEDRAVRGAVIGALDKATNISQDIGRAANENTASLDQARVASHINLAEMAQQISISRRNTLNAARQPSL</sequence>
<organism evidence="7 8">
    <name type="scientific">Wickerhamiella sorbophila</name>
    <dbReference type="NCBI Taxonomy" id="45607"/>
    <lineage>
        <taxon>Eukaryota</taxon>
        <taxon>Fungi</taxon>
        <taxon>Dikarya</taxon>
        <taxon>Ascomycota</taxon>
        <taxon>Saccharomycotina</taxon>
        <taxon>Dipodascomycetes</taxon>
        <taxon>Dipodascales</taxon>
        <taxon>Trichomonascaceae</taxon>
        <taxon>Wickerhamiella</taxon>
    </lineage>
</organism>
<gene>
    <name evidence="7" type="ORF">B9G98_00463</name>
</gene>
<dbReference type="InterPro" id="IPR028939">
    <property type="entry name" value="P5C_Rdtase_cat_N"/>
</dbReference>